<evidence type="ECO:0000256" key="4">
    <source>
        <dbReference type="ARBA" id="ARBA00022737"/>
    </source>
</evidence>
<dbReference type="PROSITE" id="PS51450">
    <property type="entry name" value="LRR"/>
    <property type="match status" value="2"/>
</dbReference>
<evidence type="ECO:0000256" key="9">
    <source>
        <dbReference type="SAM" id="SignalP"/>
    </source>
</evidence>
<evidence type="ECO:0000313" key="11">
    <source>
        <dbReference type="EMBL" id="KAK1258003.1"/>
    </source>
</evidence>
<keyword evidence="11" id="KW-0808">Transferase</keyword>
<keyword evidence="12" id="KW-1185">Reference proteome</keyword>
<proteinExistence type="predicted"/>
<keyword evidence="11" id="KW-0418">Kinase</keyword>
<feature type="chain" id="PRO_5044012547" evidence="9">
    <location>
        <begin position="25"/>
        <end position="678"/>
    </location>
</feature>
<dbReference type="InterPro" id="IPR032675">
    <property type="entry name" value="LRR_dom_sf"/>
</dbReference>
<dbReference type="InterPro" id="IPR003591">
    <property type="entry name" value="Leu-rich_rpt_typical-subtyp"/>
</dbReference>
<name>A0AAV8ZZL9_ACOGR</name>
<sequence length="678" mass="74750">MNRPSVFFLLLLISLLSFLPACSSCDLSSSDAQLFLKAFNSVTDFNASEYLERTDCSSPINEIRLSSFNISGAISWIFLSNLTHLQRLDLSKNSLEGSIPSPFWSSQSFLDVDLSSNSLGGTVGSKSASNIRSLNLSNNRFTNSVRLTGFTNLEVLDLSKNDLKSFPSGLENLDRLHHLDLSSCNISGDLKPISKIVHSLKYLDVSDNLLSGSLPPLTGLDYLNISFNNLTGNNGFGYDRKRFGSSKTHSSSPKKHGTAKARTNGYHKRRRKHVVALACGVSAALVLLLAVAVLGIVVMCVRRRRRKNSMNWMVTRKLAAAPSWRTAAERSGPFTFETDSGETWVADVKDARSAAVVMFEKPLMSLTFSDLMTATSEFGRESQLAEGTSAAEERRQRRRRGGEHRRSRGPVYRAVLPGDIHVAIKVVDSAVEAEEEEEVAALEELAKLRHPNLLPLLGYCIAGKKKLLLYEYMEKGDLHRWIHEPLELEPHVDDWSFDTWENQNGSTLDPSTHTARPERMGWPTRHGIALGTARGLAFLHHGGSRPVVHGHLVPSNVLLAEDFEARIADFGSVGSGTVESDVHGYGVILMELLTGRAGSEEMVGWVRGLVKEGKGLRALDQRLRGGDEWVSEMIEALRVGYLCTAELPDKRPTMKQVVGLLKDVRPHTVSEVVVPPPS</sequence>
<evidence type="ECO:0000256" key="3">
    <source>
        <dbReference type="ARBA" id="ARBA00022692"/>
    </source>
</evidence>
<feature type="domain" description="Protein kinase" evidence="10">
    <location>
        <begin position="378"/>
        <end position="678"/>
    </location>
</feature>
<dbReference type="SMART" id="SM00369">
    <property type="entry name" value="LRR_TYP"/>
    <property type="match status" value="3"/>
</dbReference>
<feature type="region of interest" description="Disordered" evidence="7">
    <location>
        <begin position="379"/>
        <end position="408"/>
    </location>
</feature>
<dbReference type="InterPro" id="IPR001245">
    <property type="entry name" value="Ser-Thr/Tyr_kinase_cat_dom"/>
</dbReference>
<keyword evidence="5 8" id="KW-1133">Transmembrane helix</keyword>
<dbReference type="Pfam" id="PF00560">
    <property type="entry name" value="LRR_1"/>
    <property type="match status" value="2"/>
</dbReference>
<evidence type="ECO:0000256" key="1">
    <source>
        <dbReference type="ARBA" id="ARBA00004370"/>
    </source>
</evidence>
<evidence type="ECO:0000256" key="7">
    <source>
        <dbReference type="SAM" id="MobiDB-lite"/>
    </source>
</evidence>
<gene>
    <name evidence="11" type="ORF">QJS04_geneDACA012718</name>
</gene>
<dbReference type="PRINTS" id="PR00019">
    <property type="entry name" value="LEURICHRPT"/>
</dbReference>
<evidence type="ECO:0000256" key="5">
    <source>
        <dbReference type="ARBA" id="ARBA00022989"/>
    </source>
</evidence>
<dbReference type="InterPro" id="IPR011009">
    <property type="entry name" value="Kinase-like_dom_sf"/>
</dbReference>
<protein>
    <submittedName>
        <fullName evidence="11">LRR receptor-like serine/threonine-protein kinase</fullName>
    </submittedName>
</protein>
<dbReference type="InterPro" id="IPR025875">
    <property type="entry name" value="Leu-rich_rpt_4"/>
</dbReference>
<feature type="compositionally biased region" description="Basic residues" evidence="7">
    <location>
        <begin position="396"/>
        <end position="408"/>
    </location>
</feature>
<keyword evidence="6 8" id="KW-0472">Membrane</keyword>
<dbReference type="Gene3D" id="3.30.200.20">
    <property type="entry name" value="Phosphorylase Kinase, domain 1"/>
    <property type="match status" value="1"/>
</dbReference>
<dbReference type="Gene3D" id="3.80.10.10">
    <property type="entry name" value="Ribonuclease Inhibitor"/>
    <property type="match status" value="2"/>
</dbReference>
<dbReference type="AlphaFoldDB" id="A0AAV8ZZL9"/>
<feature type="compositionally biased region" description="Basic residues" evidence="7">
    <location>
        <begin position="252"/>
        <end position="265"/>
    </location>
</feature>
<dbReference type="InterPro" id="IPR046959">
    <property type="entry name" value="PRK1-6/SRF4-like"/>
</dbReference>
<reference evidence="11" key="1">
    <citation type="journal article" date="2023" name="Nat. Commun.">
        <title>Diploid and tetraploid genomes of Acorus and the evolution of monocots.</title>
        <authorList>
            <person name="Ma L."/>
            <person name="Liu K.W."/>
            <person name="Li Z."/>
            <person name="Hsiao Y.Y."/>
            <person name="Qi Y."/>
            <person name="Fu T."/>
            <person name="Tang G.D."/>
            <person name="Zhang D."/>
            <person name="Sun W.H."/>
            <person name="Liu D.K."/>
            <person name="Li Y."/>
            <person name="Chen G.Z."/>
            <person name="Liu X.D."/>
            <person name="Liao X.Y."/>
            <person name="Jiang Y.T."/>
            <person name="Yu X."/>
            <person name="Hao Y."/>
            <person name="Huang J."/>
            <person name="Zhao X.W."/>
            <person name="Ke S."/>
            <person name="Chen Y.Y."/>
            <person name="Wu W.L."/>
            <person name="Hsu J.L."/>
            <person name="Lin Y.F."/>
            <person name="Huang M.D."/>
            <person name="Li C.Y."/>
            <person name="Huang L."/>
            <person name="Wang Z.W."/>
            <person name="Zhao X."/>
            <person name="Zhong W.Y."/>
            <person name="Peng D.H."/>
            <person name="Ahmad S."/>
            <person name="Lan S."/>
            <person name="Zhang J.S."/>
            <person name="Tsai W.C."/>
            <person name="Van de Peer Y."/>
            <person name="Liu Z.J."/>
        </authorList>
    </citation>
    <scope>NUCLEOTIDE SEQUENCE</scope>
    <source>
        <strain evidence="11">SCP</strain>
    </source>
</reference>
<keyword evidence="9" id="KW-0732">Signal</keyword>
<feature type="signal peptide" evidence="9">
    <location>
        <begin position="1"/>
        <end position="24"/>
    </location>
</feature>
<organism evidence="11 12">
    <name type="scientific">Acorus gramineus</name>
    <name type="common">Dwarf sweet flag</name>
    <dbReference type="NCBI Taxonomy" id="55184"/>
    <lineage>
        <taxon>Eukaryota</taxon>
        <taxon>Viridiplantae</taxon>
        <taxon>Streptophyta</taxon>
        <taxon>Embryophyta</taxon>
        <taxon>Tracheophyta</taxon>
        <taxon>Spermatophyta</taxon>
        <taxon>Magnoliopsida</taxon>
        <taxon>Liliopsida</taxon>
        <taxon>Acoraceae</taxon>
        <taxon>Acorus</taxon>
    </lineage>
</organism>
<evidence type="ECO:0000256" key="2">
    <source>
        <dbReference type="ARBA" id="ARBA00022614"/>
    </source>
</evidence>
<feature type="region of interest" description="Disordered" evidence="7">
    <location>
        <begin position="242"/>
        <end position="265"/>
    </location>
</feature>
<dbReference type="GO" id="GO:0004672">
    <property type="term" value="F:protein kinase activity"/>
    <property type="evidence" value="ECO:0007669"/>
    <property type="project" value="InterPro"/>
</dbReference>
<keyword evidence="11" id="KW-0675">Receptor</keyword>
<accession>A0AAV8ZZL9</accession>
<keyword evidence="3 8" id="KW-0812">Transmembrane</keyword>
<evidence type="ECO:0000259" key="10">
    <source>
        <dbReference type="PROSITE" id="PS50011"/>
    </source>
</evidence>
<dbReference type="PANTHER" id="PTHR48007">
    <property type="entry name" value="LEUCINE-RICH REPEAT RECEPTOR-LIKE PROTEIN KINASE PXC1"/>
    <property type="match status" value="1"/>
</dbReference>
<dbReference type="Gene3D" id="1.10.510.10">
    <property type="entry name" value="Transferase(Phosphotransferase) domain 1"/>
    <property type="match status" value="2"/>
</dbReference>
<evidence type="ECO:0000256" key="6">
    <source>
        <dbReference type="ARBA" id="ARBA00023136"/>
    </source>
</evidence>
<evidence type="ECO:0000256" key="8">
    <source>
        <dbReference type="SAM" id="Phobius"/>
    </source>
</evidence>
<dbReference type="Pfam" id="PF07714">
    <property type="entry name" value="PK_Tyr_Ser-Thr"/>
    <property type="match status" value="1"/>
</dbReference>
<dbReference type="PANTHER" id="PTHR48007:SF84">
    <property type="entry name" value="(WILD MALAYSIAN BANANA) HYPOTHETICAL PROTEIN"/>
    <property type="match status" value="1"/>
</dbReference>
<dbReference type="Pfam" id="PF12799">
    <property type="entry name" value="LRR_4"/>
    <property type="match status" value="1"/>
</dbReference>
<comment type="subcellular location">
    <subcellularLocation>
        <location evidence="1">Membrane</location>
    </subcellularLocation>
</comment>
<dbReference type="GO" id="GO:0016020">
    <property type="term" value="C:membrane"/>
    <property type="evidence" value="ECO:0007669"/>
    <property type="project" value="UniProtKB-SubCell"/>
</dbReference>
<keyword evidence="4" id="KW-0677">Repeat</keyword>
<comment type="caution">
    <text evidence="11">The sequence shown here is derived from an EMBL/GenBank/DDBJ whole genome shotgun (WGS) entry which is preliminary data.</text>
</comment>
<keyword evidence="2" id="KW-0433">Leucine-rich repeat</keyword>
<dbReference type="InterPro" id="IPR001611">
    <property type="entry name" value="Leu-rich_rpt"/>
</dbReference>
<feature type="transmembrane region" description="Helical" evidence="8">
    <location>
        <begin position="274"/>
        <end position="301"/>
    </location>
</feature>
<reference evidence="11" key="2">
    <citation type="submission" date="2023-06" db="EMBL/GenBank/DDBJ databases">
        <authorList>
            <person name="Ma L."/>
            <person name="Liu K.-W."/>
            <person name="Li Z."/>
            <person name="Hsiao Y.-Y."/>
            <person name="Qi Y."/>
            <person name="Fu T."/>
            <person name="Tang G."/>
            <person name="Zhang D."/>
            <person name="Sun W.-H."/>
            <person name="Liu D.-K."/>
            <person name="Li Y."/>
            <person name="Chen G.-Z."/>
            <person name="Liu X.-D."/>
            <person name="Liao X.-Y."/>
            <person name="Jiang Y.-T."/>
            <person name="Yu X."/>
            <person name="Hao Y."/>
            <person name="Huang J."/>
            <person name="Zhao X.-W."/>
            <person name="Ke S."/>
            <person name="Chen Y.-Y."/>
            <person name="Wu W.-L."/>
            <person name="Hsu J.-L."/>
            <person name="Lin Y.-F."/>
            <person name="Huang M.-D."/>
            <person name="Li C.-Y."/>
            <person name="Huang L."/>
            <person name="Wang Z.-W."/>
            <person name="Zhao X."/>
            <person name="Zhong W.-Y."/>
            <person name="Peng D.-H."/>
            <person name="Ahmad S."/>
            <person name="Lan S."/>
            <person name="Zhang J.-S."/>
            <person name="Tsai W.-C."/>
            <person name="Van De Peer Y."/>
            <person name="Liu Z.-J."/>
        </authorList>
    </citation>
    <scope>NUCLEOTIDE SEQUENCE</scope>
    <source>
        <strain evidence="11">SCP</strain>
        <tissue evidence="11">Leaves</tissue>
    </source>
</reference>
<dbReference type="SUPFAM" id="SSF56112">
    <property type="entry name" value="Protein kinase-like (PK-like)"/>
    <property type="match status" value="1"/>
</dbReference>
<evidence type="ECO:0000313" key="12">
    <source>
        <dbReference type="Proteomes" id="UP001179952"/>
    </source>
</evidence>
<dbReference type="GO" id="GO:0005524">
    <property type="term" value="F:ATP binding"/>
    <property type="evidence" value="ECO:0007669"/>
    <property type="project" value="InterPro"/>
</dbReference>
<dbReference type="InterPro" id="IPR000719">
    <property type="entry name" value="Prot_kinase_dom"/>
</dbReference>
<dbReference type="Proteomes" id="UP001179952">
    <property type="component" value="Unassembled WGS sequence"/>
</dbReference>
<dbReference type="SUPFAM" id="SSF52058">
    <property type="entry name" value="L domain-like"/>
    <property type="match status" value="1"/>
</dbReference>
<dbReference type="PROSITE" id="PS50011">
    <property type="entry name" value="PROTEIN_KINASE_DOM"/>
    <property type="match status" value="1"/>
</dbReference>
<dbReference type="EMBL" id="JAUJYN010000028">
    <property type="protein sequence ID" value="KAK1258003.1"/>
    <property type="molecule type" value="Genomic_DNA"/>
</dbReference>